<feature type="chain" id="PRO_5023868107" evidence="1">
    <location>
        <begin position="28"/>
        <end position="324"/>
    </location>
</feature>
<dbReference type="InterPro" id="IPR028082">
    <property type="entry name" value="Peripla_BP_I"/>
</dbReference>
<dbReference type="SUPFAM" id="SSF53822">
    <property type="entry name" value="Periplasmic binding protein-like I"/>
    <property type="match status" value="1"/>
</dbReference>
<name>A0A5J6MM79_9PROT</name>
<keyword evidence="3" id="KW-1185">Reference proteome</keyword>
<dbReference type="KEGG" id="htq:FRZ44_36260"/>
<dbReference type="InterPro" id="IPR007487">
    <property type="entry name" value="ABC_transpt-TYRBP-like"/>
</dbReference>
<gene>
    <name evidence="2" type="ORF">FRZ44_36260</name>
</gene>
<dbReference type="Gene3D" id="3.40.50.2300">
    <property type="match status" value="2"/>
</dbReference>
<dbReference type="Proteomes" id="UP000326202">
    <property type="component" value="Chromosome"/>
</dbReference>
<dbReference type="AlphaFoldDB" id="A0A5J6MM79"/>
<proteinExistence type="predicted"/>
<dbReference type="RefSeq" id="WP_191908166.1">
    <property type="nucleotide sequence ID" value="NZ_CP042906.1"/>
</dbReference>
<evidence type="ECO:0000256" key="1">
    <source>
        <dbReference type="SAM" id="SignalP"/>
    </source>
</evidence>
<dbReference type="PANTHER" id="PTHR35271">
    <property type="entry name" value="ABC TRANSPORTER, SUBSTRATE-BINDING LIPOPROTEIN-RELATED"/>
    <property type="match status" value="1"/>
</dbReference>
<protein>
    <submittedName>
        <fullName evidence="2">ABC transporter substrate-binding protein</fullName>
    </submittedName>
</protein>
<evidence type="ECO:0000313" key="3">
    <source>
        <dbReference type="Proteomes" id="UP000326202"/>
    </source>
</evidence>
<dbReference type="CDD" id="cd06325">
    <property type="entry name" value="PBP1_ABC_unchar_transporter"/>
    <property type="match status" value="1"/>
</dbReference>
<sequence length="324" mass="33492">MKRSRWGLMAGAAALAALVLGAYQVRASDPVLIAVTAIVDHPALNAVRDGVRDELEAEGYQGDGLNFVYESAQGNPSTAAQIARKFVGENPAVIVPISTPSAQAVVAATQDIPVVFTAVTDPLDAKLVSNMQKPGGNVTGMSDLAPVGKQLALIREILPNAKTIGMPYNPGEANGVALMNLAKKEGAALGFTVIEAPAVKSSDVMTAAQSLIGKVDAIYVSTDNQIVSAFASVVKVGVDNQIPVFAGDTDSVSRGAIAAIGFDYYDVGRQTGKIVVRVLKGEKPGDIAVQGVDTVQLFVNPGAAKAMGVTIPDAVMQRAKQVVQ</sequence>
<keyword evidence="1" id="KW-0732">Signal</keyword>
<reference evidence="2 3" key="1">
    <citation type="submission" date="2019-08" db="EMBL/GenBank/DDBJ databases">
        <title>Hyperibacter terrae gen. nov., sp. nov. and Hyperibacter viscosus sp. nov., two new members in the family Rhodospirillaceae isolated from the rhizosphere of Hypericum perforatum.</title>
        <authorList>
            <person name="Noviana Z."/>
        </authorList>
    </citation>
    <scope>NUCLEOTIDE SEQUENCE [LARGE SCALE GENOMIC DNA]</scope>
    <source>
        <strain evidence="2 3">R5913</strain>
    </source>
</reference>
<organism evidence="2 3">
    <name type="scientific">Hypericibacter terrae</name>
    <dbReference type="NCBI Taxonomy" id="2602015"/>
    <lineage>
        <taxon>Bacteria</taxon>
        <taxon>Pseudomonadati</taxon>
        <taxon>Pseudomonadota</taxon>
        <taxon>Alphaproteobacteria</taxon>
        <taxon>Rhodospirillales</taxon>
        <taxon>Dongiaceae</taxon>
        <taxon>Hypericibacter</taxon>
    </lineage>
</organism>
<evidence type="ECO:0000313" key="2">
    <source>
        <dbReference type="EMBL" id="QEX18321.1"/>
    </source>
</evidence>
<dbReference type="Pfam" id="PF04392">
    <property type="entry name" value="ABC_sub_bind"/>
    <property type="match status" value="1"/>
</dbReference>
<feature type="signal peptide" evidence="1">
    <location>
        <begin position="1"/>
        <end position="27"/>
    </location>
</feature>
<dbReference type="PANTHER" id="PTHR35271:SF1">
    <property type="entry name" value="ABC TRANSPORTER, SUBSTRATE-BINDING LIPOPROTEIN"/>
    <property type="match status" value="1"/>
</dbReference>
<accession>A0A5J6MM79</accession>
<dbReference type="EMBL" id="CP042906">
    <property type="protein sequence ID" value="QEX18321.1"/>
    <property type="molecule type" value="Genomic_DNA"/>
</dbReference>